<proteinExistence type="predicted"/>
<accession>A0A072UKJ7</accession>
<reference evidence="2 4" key="1">
    <citation type="journal article" date="2011" name="Nature">
        <title>The Medicago genome provides insight into the evolution of rhizobial symbioses.</title>
        <authorList>
            <person name="Young N.D."/>
            <person name="Debelle F."/>
            <person name="Oldroyd G.E."/>
            <person name="Geurts R."/>
            <person name="Cannon S.B."/>
            <person name="Udvardi M.K."/>
            <person name="Benedito V.A."/>
            <person name="Mayer K.F."/>
            <person name="Gouzy J."/>
            <person name="Schoof H."/>
            <person name="Van de Peer Y."/>
            <person name="Proost S."/>
            <person name="Cook D.R."/>
            <person name="Meyers B.C."/>
            <person name="Spannagl M."/>
            <person name="Cheung F."/>
            <person name="De Mita S."/>
            <person name="Krishnakumar V."/>
            <person name="Gundlach H."/>
            <person name="Zhou S."/>
            <person name="Mudge J."/>
            <person name="Bharti A.K."/>
            <person name="Murray J.D."/>
            <person name="Naoumkina M.A."/>
            <person name="Rosen B."/>
            <person name="Silverstein K.A."/>
            <person name="Tang H."/>
            <person name="Rombauts S."/>
            <person name="Zhao P.X."/>
            <person name="Zhou P."/>
            <person name="Barbe V."/>
            <person name="Bardou P."/>
            <person name="Bechner M."/>
            <person name="Bellec A."/>
            <person name="Berger A."/>
            <person name="Berges H."/>
            <person name="Bidwell S."/>
            <person name="Bisseling T."/>
            <person name="Choisne N."/>
            <person name="Couloux A."/>
            <person name="Denny R."/>
            <person name="Deshpande S."/>
            <person name="Dai X."/>
            <person name="Doyle J.J."/>
            <person name="Dudez A.M."/>
            <person name="Farmer A.D."/>
            <person name="Fouteau S."/>
            <person name="Franken C."/>
            <person name="Gibelin C."/>
            <person name="Gish J."/>
            <person name="Goldstein S."/>
            <person name="Gonzalez A.J."/>
            <person name="Green P.J."/>
            <person name="Hallab A."/>
            <person name="Hartog M."/>
            <person name="Hua A."/>
            <person name="Humphray S.J."/>
            <person name="Jeong D.H."/>
            <person name="Jing Y."/>
            <person name="Jocker A."/>
            <person name="Kenton S.M."/>
            <person name="Kim D.J."/>
            <person name="Klee K."/>
            <person name="Lai H."/>
            <person name="Lang C."/>
            <person name="Lin S."/>
            <person name="Macmil S.L."/>
            <person name="Magdelenat G."/>
            <person name="Matthews L."/>
            <person name="McCorrison J."/>
            <person name="Monaghan E.L."/>
            <person name="Mun J.H."/>
            <person name="Najar F.Z."/>
            <person name="Nicholson C."/>
            <person name="Noirot C."/>
            <person name="O'Bleness M."/>
            <person name="Paule C.R."/>
            <person name="Poulain J."/>
            <person name="Prion F."/>
            <person name="Qin B."/>
            <person name="Qu C."/>
            <person name="Retzel E.F."/>
            <person name="Riddle C."/>
            <person name="Sallet E."/>
            <person name="Samain S."/>
            <person name="Samson N."/>
            <person name="Sanders I."/>
            <person name="Saurat O."/>
            <person name="Scarpelli C."/>
            <person name="Schiex T."/>
            <person name="Segurens B."/>
            <person name="Severin A.J."/>
            <person name="Sherrier D.J."/>
            <person name="Shi R."/>
            <person name="Sims S."/>
            <person name="Singer S.R."/>
            <person name="Sinharoy S."/>
            <person name="Sterck L."/>
            <person name="Viollet A."/>
            <person name="Wang B.B."/>
            <person name="Wang K."/>
            <person name="Wang M."/>
            <person name="Wang X."/>
            <person name="Warfsmann J."/>
            <person name="Weissenbach J."/>
            <person name="White D.D."/>
            <person name="White J.D."/>
            <person name="Wiley G.B."/>
            <person name="Wincker P."/>
            <person name="Xing Y."/>
            <person name="Yang L."/>
            <person name="Yao Z."/>
            <person name="Ying F."/>
            <person name="Zhai J."/>
            <person name="Zhou L."/>
            <person name="Zuber A."/>
            <person name="Denarie J."/>
            <person name="Dixon R.A."/>
            <person name="May G.D."/>
            <person name="Schwartz D.C."/>
            <person name="Rogers J."/>
            <person name="Quetier F."/>
            <person name="Town C.D."/>
            <person name="Roe B.A."/>
        </authorList>
    </citation>
    <scope>NUCLEOTIDE SEQUENCE [LARGE SCALE GENOMIC DNA]</scope>
    <source>
        <strain evidence="2">A17</strain>
        <strain evidence="3 4">cv. Jemalong A17</strain>
    </source>
</reference>
<evidence type="ECO:0000313" key="3">
    <source>
        <dbReference type="EnsemblPlants" id="KEH26345"/>
    </source>
</evidence>
<dbReference type="AlphaFoldDB" id="A0A072UKJ7"/>
<organism evidence="2 4">
    <name type="scientific">Medicago truncatula</name>
    <name type="common">Barrel medic</name>
    <name type="synonym">Medicago tribuloides</name>
    <dbReference type="NCBI Taxonomy" id="3880"/>
    <lineage>
        <taxon>Eukaryota</taxon>
        <taxon>Viridiplantae</taxon>
        <taxon>Streptophyta</taxon>
        <taxon>Embryophyta</taxon>
        <taxon>Tracheophyta</taxon>
        <taxon>Spermatophyta</taxon>
        <taxon>Magnoliopsida</taxon>
        <taxon>eudicotyledons</taxon>
        <taxon>Gunneridae</taxon>
        <taxon>Pentapetalae</taxon>
        <taxon>rosids</taxon>
        <taxon>fabids</taxon>
        <taxon>Fabales</taxon>
        <taxon>Fabaceae</taxon>
        <taxon>Papilionoideae</taxon>
        <taxon>50 kb inversion clade</taxon>
        <taxon>NPAAA clade</taxon>
        <taxon>Hologalegina</taxon>
        <taxon>IRL clade</taxon>
        <taxon>Trifolieae</taxon>
        <taxon>Medicago</taxon>
    </lineage>
</organism>
<name>A0A072UKJ7_MEDTR</name>
<dbReference type="HOGENOM" id="CLU_181053_6_1_1"/>
<reference evidence="2 4" key="2">
    <citation type="journal article" date="2014" name="BMC Genomics">
        <title>An improved genome release (version Mt4.0) for the model legume Medicago truncatula.</title>
        <authorList>
            <person name="Tang H."/>
            <person name="Krishnakumar V."/>
            <person name="Bidwell S."/>
            <person name="Rosen B."/>
            <person name="Chan A."/>
            <person name="Zhou S."/>
            <person name="Gentzbittel L."/>
            <person name="Childs K.L."/>
            <person name="Yandell M."/>
            <person name="Gundlach H."/>
            <person name="Mayer K.F."/>
            <person name="Schwartz D.C."/>
            <person name="Town C.D."/>
        </authorList>
    </citation>
    <scope>GENOME REANNOTATION</scope>
    <source>
        <strain evidence="2">A17</strain>
        <strain evidence="3 4">cv. Jemalong A17</strain>
    </source>
</reference>
<dbReference type="InterPro" id="IPR009810">
    <property type="entry name" value="Nodulin_late_dom"/>
</dbReference>
<dbReference type="EMBL" id="CM001222">
    <property type="protein sequence ID" value="KEH26345.1"/>
    <property type="molecule type" value="Genomic_DNA"/>
</dbReference>
<feature type="domain" description="Late nodulin" evidence="1">
    <location>
        <begin position="1"/>
        <end position="64"/>
    </location>
</feature>
<dbReference type="Proteomes" id="UP000002051">
    <property type="component" value="Chromosome 6"/>
</dbReference>
<evidence type="ECO:0000259" key="1">
    <source>
        <dbReference type="Pfam" id="PF07127"/>
    </source>
</evidence>
<dbReference type="EnsemblPlants" id="KEH26345">
    <property type="protein sequence ID" value="KEH26345"/>
    <property type="gene ID" value="MTR_6g453240"/>
</dbReference>
<evidence type="ECO:0000313" key="2">
    <source>
        <dbReference type="EMBL" id="KEH26345.1"/>
    </source>
</evidence>
<dbReference type="Pfam" id="PF07127">
    <property type="entry name" value="Nodulin_late"/>
    <property type="match status" value="1"/>
</dbReference>
<reference evidence="3" key="3">
    <citation type="submission" date="2015-04" db="UniProtKB">
        <authorList>
            <consortium name="EnsemblPlants"/>
        </authorList>
    </citation>
    <scope>IDENTIFICATION</scope>
    <source>
        <strain evidence="3">cv. Jemalong A17</strain>
    </source>
</reference>
<evidence type="ECO:0000313" key="4">
    <source>
        <dbReference type="Proteomes" id="UP000002051"/>
    </source>
</evidence>
<sequence>MAQFLIFVYALIIFLFPFLIEASTFRLTFFFLIVNAVNIRCVTVDDCPKVIKPLLMWCINKYCQYYFSEIP</sequence>
<dbReference type="GO" id="GO:0046872">
    <property type="term" value="F:metal ion binding"/>
    <property type="evidence" value="ECO:0007669"/>
    <property type="project" value="InterPro"/>
</dbReference>
<protein>
    <submittedName>
        <fullName evidence="2">Nodule Cysteine-Rich (NCR) secreted peptide</fullName>
    </submittedName>
</protein>
<keyword evidence="4" id="KW-1185">Reference proteome</keyword>
<gene>
    <name evidence="2" type="ordered locus">MTR_6g453240</name>
</gene>